<evidence type="ECO:0000313" key="4">
    <source>
        <dbReference type="Proteomes" id="UP000287388"/>
    </source>
</evidence>
<name>A0A410NTY1_BREDI</name>
<evidence type="ECO:0000256" key="1">
    <source>
        <dbReference type="SAM" id="MobiDB-lite"/>
    </source>
</evidence>
<evidence type="ECO:0000313" key="2">
    <source>
        <dbReference type="EMBL" id="QAT13349.1"/>
    </source>
</evidence>
<dbReference type="EMBL" id="CP066026">
    <property type="protein sequence ID" value="QQB89289.1"/>
    <property type="molecule type" value="Genomic_DNA"/>
</dbReference>
<proteinExistence type="predicted"/>
<dbReference type="Proteomes" id="UP000596117">
    <property type="component" value="Chromosome"/>
</dbReference>
<dbReference type="RefSeq" id="WP_128719045.1">
    <property type="nucleotide sequence ID" value="NZ_BJNC01000045.1"/>
</dbReference>
<dbReference type="AlphaFoldDB" id="A0A410NTY1"/>
<reference evidence="3 5" key="2">
    <citation type="submission" date="2020-12" db="EMBL/GenBank/DDBJ databases">
        <title>FDA dAtabase for Regulatory Grade micrObial Sequences (FDA-ARGOS): Supporting development and validation of Infectious Disease Dx tests.</title>
        <authorList>
            <person name="Kerrigan L."/>
            <person name="Long C."/>
            <person name="Tallon L."/>
            <person name="Sadzewicz L."/>
            <person name="Zhao X."/>
            <person name="Boylan J."/>
            <person name="Ott S."/>
            <person name="Bowen H."/>
            <person name="Vavikolanu K."/>
            <person name="Mehta A."/>
            <person name="Aluvathingal J."/>
            <person name="Nadendla S."/>
            <person name="Yan Y."/>
            <person name="Sichtig H."/>
        </authorList>
    </citation>
    <scope>NUCLEOTIDE SEQUENCE [LARGE SCALE GENOMIC DNA]</scope>
    <source>
        <strain evidence="3 5">FDAARGOS_1026</strain>
    </source>
</reference>
<gene>
    <name evidence="2" type="ORF">EQG53_02685</name>
    <name evidence="3" type="ORF">I6H83_02265</name>
</gene>
<dbReference type="Pfam" id="PF11836">
    <property type="entry name" value="Phage_TAC_11"/>
    <property type="match status" value="1"/>
</dbReference>
<accession>A0A410NTY1</accession>
<feature type="compositionally biased region" description="Basic and acidic residues" evidence="1">
    <location>
        <begin position="104"/>
        <end position="121"/>
    </location>
</feature>
<dbReference type="KEGG" id="bdm:EQG53_02685"/>
<evidence type="ECO:0000313" key="5">
    <source>
        <dbReference type="Proteomes" id="UP000596117"/>
    </source>
</evidence>
<feature type="region of interest" description="Disordered" evidence="1">
    <location>
        <begin position="103"/>
        <end position="150"/>
    </location>
</feature>
<sequence>MSRSAKARAPFGDSVYDFRLTIGQLEELQELTDAGPEEIFQRISEGRWRLADLRQTLRLALIGGGVDQFKALGLVERYAGPGDFLALKPLCLSIIAAALVGAPDEDKPKGEMEGETNRSPDESSGSETSTRSAAPSASRPKRSRKPRSGD</sequence>
<keyword evidence="5" id="KW-1185">Reference proteome</keyword>
<dbReference type="InterPro" id="IPR021791">
    <property type="entry name" value="Phage_TAC_11"/>
</dbReference>
<evidence type="ECO:0000313" key="3">
    <source>
        <dbReference type="EMBL" id="QQB89289.1"/>
    </source>
</evidence>
<dbReference type="EMBL" id="CP035093">
    <property type="protein sequence ID" value="QAT13349.1"/>
    <property type="molecule type" value="Genomic_DNA"/>
</dbReference>
<organism evidence="2 4">
    <name type="scientific">Brevundimonas diminuta</name>
    <name type="common">Pseudomonas diminuta</name>
    <dbReference type="NCBI Taxonomy" id="293"/>
    <lineage>
        <taxon>Bacteria</taxon>
        <taxon>Pseudomonadati</taxon>
        <taxon>Pseudomonadota</taxon>
        <taxon>Alphaproteobacteria</taxon>
        <taxon>Caulobacterales</taxon>
        <taxon>Caulobacteraceae</taxon>
        <taxon>Brevundimonas</taxon>
    </lineage>
</organism>
<feature type="compositionally biased region" description="Basic residues" evidence="1">
    <location>
        <begin position="139"/>
        <end position="150"/>
    </location>
</feature>
<dbReference type="Proteomes" id="UP000287388">
    <property type="component" value="Chromosome"/>
</dbReference>
<protein>
    <submittedName>
        <fullName evidence="2">Gene transfer agent family protein</fullName>
    </submittedName>
</protein>
<reference evidence="2 4" key="1">
    <citation type="submission" date="2019-01" db="EMBL/GenBank/DDBJ databases">
        <title>Brevundimonas diminuta Genome sequencing and assembly.</title>
        <authorList>
            <person name="Chen H."/>
        </authorList>
    </citation>
    <scope>NUCLEOTIDE SEQUENCE [LARGE SCALE GENOMIC DNA]</scope>
    <source>
        <strain evidence="2">ATCC</strain>
        <strain evidence="4">ATCC(B) 19146</strain>
    </source>
</reference>